<feature type="transmembrane region" description="Helical" evidence="6">
    <location>
        <begin position="272"/>
        <end position="293"/>
    </location>
</feature>
<evidence type="ECO:0000256" key="5">
    <source>
        <dbReference type="ARBA" id="ARBA00023136"/>
    </source>
</evidence>
<dbReference type="Proteomes" id="UP001597295">
    <property type="component" value="Unassembled WGS sequence"/>
</dbReference>
<evidence type="ECO:0000259" key="8">
    <source>
        <dbReference type="Pfam" id="PF13567"/>
    </source>
</evidence>
<name>A0ABW5DT32_9PROT</name>
<feature type="transmembrane region" description="Helical" evidence="6">
    <location>
        <begin position="31"/>
        <end position="51"/>
    </location>
</feature>
<sequence>MHETFRLAPRSFAAKPRLIGRLQDWLTAEAVRLPLLGPLWLAAGIGGYFALAWEPEPWVSVVCGGLGLCLLAARGRLMGVTALALMLLGFALAAGRSHWLATPMLSRTLAAESRIMEVVQIDRLSYGTRLVVRLADGMQARVTAPIEAVPPVVTVGDRLSARLRLSPVAAPFAPGGYDLQRHLYFQGIGATGWIEGTISHDPQPVTGWRVGLERFRARLQQAVHGALPEREAAIAAALIVGEQGAIADSDARAMRVSGLSHLLSISGLHIGLVAWIFLGGLSLVLSAIPALVLRWPARKLAAYPALLAILGYSLLAGWDIPVQRSFLMYALVLLALMVNRDPWSLRSVALAAFAVLILTPEALLSPGFQMSFAAVLVLIAGWERVQPRLLALREAGGWPFMVASWLVGMVASSLLATLATTPFAVHHFQQPAPYGILANMIAIPLSGIVIMPAAVLAVLGMAAGWPEPGFALLGWGIDLLLSLADGVAELPGANLLVPALPTGALLLIALGGIWLVLSASVLRWIGLAAAVVGLILSFWTPVPVAMVSAGGRAVGLAAEGRLLVAGLGGGSIQARAWGERVLTRDIGAMNCGALCLLKTDGLTVALVREARGVAEACRSADILLTLVPLRLPCPGPAIVRDVYDAEREGAVAIYRSADGLRIDSDRDHRGQRPWVVR</sequence>
<feature type="transmembrane region" description="Helical" evidence="6">
    <location>
        <begin position="402"/>
        <end position="425"/>
    </location>
</feature>
<dbReference type="PANTHER" id="PTHR30619:SF1">
    <property type="entry name" value="RECOMBINATION PROTEIN 2"/>
    <property type="match status" value="1"/>
</dbReference>
<keyword evidence="10" id="KW-1185">Reference proteome</keyword>
<dbReference type="NCBIfam" id="TIGR00360">
    <property type="entry name" value="ComEC_N-term"/>
    <property type="match status" value="1"/>
</dbReference>
<dbReference type="EMBL" id="JBHUIP010000013">
    <property type="protein sequence ID" value="MFD2264298.1"/>
    <property type="molecule type" value="Genomic_DNA"/>
</dbReference>
<dbReference type="InterPro" id="IPR025405">
    <property type="entry name" value="DUF4131"/>
</dbReference>
<feature type="transmembrane region" description="Helical" evidence="6">
    <location>
        <begin position="300"/>
        <end position="320"/>
    </location>
</feature>
<evidence type="ECO:0000256" key="6">
    <source>
        <dbReference type="SAM" id="Phobius"/>
    </source>
</evidence>
<evidence type="ECO:0000256" key="1">
    <source>
        <dbReference type="ARBA" id="ARBA00004651"/>
    </source>
</evidence>
<feature type="domain" description="ComEC/Rec2-related protein" evidence="7">
    <location>
        <begin position="238"/>
        <end position="518"/>
    </location>
</feature>
<accession>A0ABW5DT32</accession>
<keyword evidence="4 6" id="KW-1133">Transmembrane helix</keyword>
<feature type="domain" description="DUF4131" evidence="8">
    <location>
        <begin position="55"/>
        <end position="196"/>
    </location>
</feature>
<feature type="transmembrane region" description="Helical" evidence="6">
    <location>
        <begin position="437"/>
        <end position="463"/>
    </location>
</feature>
<keyword evidence="2" id="KW-1003">Cell membrane</keyword>
<evidence type="ECO:0000313" key="10">
    <source>
        <dbReference type="Proteomes" id="UP001597295"/>
    </source>
</evidence>
<dbReference type="InterPro" id="IPR052159">
    <property type="entry name" value="Competence_DNA_uptake"/>
</dbReference>
<gene>
    <name evidence="9" type="ORF">ACFSM5_15450</name>
</gene>
<feature type="transmembrane region" description="Helical" evidence="6">
    <location>
        <begin position="495"/>
        <end position="515"/>
    </location>
</feature>
<evidence type="ECO:0000256" key="4">
    <source>
        <dbReference type="ARBA" id="ARBA00022989"/>
    </source>
</evidence>
<reference evidence="10" key="1">
    <citation type="journal article" date="2019" name="Int. J. Syst. Evol. Microbiol.">
        <title>The Global Catalogue of Microorganisms (GCM) 10K type strain sequencing project: providing services to taxonomists for standard genome sequencing and annotation.</title>
        <authorList>
            <consortium name="The Broad Institute Genomics Platform"/>
            <consortium name="The Broad Institute Genome Sequencing Center for Infectious Disease"/>
            <person name="Wu L."/>
            <person name="Ma J."/>
        </authorList>
    </citation>
    <scope>NUCLEOTIDE SEQUENCE [LARGE SCALE GENOMIC DNA]</scope>
    <source>
        <strain evidence="10">CGMCC 1.19062</strain>
    </source>
</reference>
<proteinExistence type="predicted"/>
<dbReference type="RefSeq" id="WP_379877371.1">
    <property type="nucleotide sequence ID" value="NZ_JBHUIP010000013.1"/>
</dbReference>
<feature type="transmembrane region" description="Helical" evidence="6">
    <location>
        <begin position="80"/>
        <end position="99"/>
    </location>
</feature>
<feature type="transmembrane region" description="Helical" evidence="6">
    <location>
        <begin position="350"/>
        <end position="382"/>
    </location>
</feature>
<evidence type="ECO:0000259" key="7">
    <source>
        <dbReference type="Pfam" id="PF03772"/>
    </source>
</evidence>
<comment type="caution">
    <text evidence="9">The sequence shown here is derived from an EMBL/GenBank/DDBJ whole genome shotgun (WGS) entry which is preliminary data.</text>
</comment>
<comment type="subcellular location">
    <subcellularLocation>
        <location evidence="1">Cell membrane</location>
        <topology evidence="1">Multi-pass membrane protein</topology>
    </subcellularLocation>
</comment>
<keyword evidence="3 6" id="KW-0812">Transmembrane</keyword>
<evidence type="ECO:0000256" key="2">
    <source>
        <dbReference type="ARBA" id="ARBA00022475"/>
    </source>
</evidence>
<feature type="transmembrane region" description="Helical" evidence="6">
    <location>
        <begin position="521"/>
        <end position="542"/>
    </location>
</feature>
<dbReference type="Pfam" id="PF13567">
    <property type="entry name" value="DUF4131"/>
    <property type="match status" value="1"/>
</dbReference>
<dbReference type="Pfam" id="PF03772">
    <property type="entry name" value="Competence"/>
    <property type="match status" value="1"/>
</dbReference>
<keyword evidence="5 6" id="KW-0472">Membrane</keyword>
<evidence type="ECO:0000313" key="9">
    <source>
        <dbReference type="EMBL" id="MFD2264298.1"/>
    </source>
</evidence>
<evidence type="ECO:0000256" key="3">
    <source>
        <dbReference type="ARBA" id="ARBA00022692"/>
    </source>
</evidence>
<organism evidence="9 10">
    <name type="scientific">Lacibacterium aquatile</name>
    <dbReference type="NCBI Taxonomy" id="1168082"/>
    <lineage>
        <taxon>Bacteria</taxon>
        <taxon>Pseudomonadati</taxon>
        <taxon>Pseudomonadota</taxon>
        <taxon>Alphaproteobacteria</taxon>
        <taxon>Rhodospirillales</taxon>
        <taxon>Rhodospirillaceae</taxon>
    </lineage>
</organism>
<dbReference type="InterPro" id="IPR004477">
    <property type="entry name" value="ComEC_N"/>
</dbReference>
<protein>
    <submittedName>
        <fullName evidence="9">ComEC/Rec2 family competence protein</fullName>
    </submittedName>
</protein>
<dbReference type="PANTHER" id="PTHR30619">
    <property type="entry name" value="DNA INTERNALIZATION/COMPETENCE PROTEIN COMEC/REC2"/>
    <property type="match status" value="1"/>
</dbReference>